<sequence>MKVLYLQRVEFTDFYIHIEQYAAVGLQQNTIDGKTEDKSYFNFYDIMYTHITTIQYLEIVKKTSTFIIHYPIAQFSSFVMEILETFTKCETIKEFDAENECWRTNFMLI</sequence>
<dbReference type="Proteomes" id="UP000055024">
    <property type="component" value="Unassembled WGS sequence"/>
</dbReference>
<evidence type="ECO:0000313" key="1">
    <source>
        <dbReference type="EMBL" id="KRZ13930.1"/>
    </source>
</evidence>
<keyword evidence="2" id="KW-1185">Reference proteome</keyword>
<accession>A0A0V1HTN3</accession>
<dbReference type="EMBL" id="JYDP01000028">
    <property type="protein sequence ID" value="KRZ13930.1"/>
    <property type="molecule type" value="Genomic_DNA"/>
</dbReference>
<dbReference type="OrthoDB" id="5940531at2759"/>
<protein>
    <submittedName>
        <fullName evidence="1">Uncharacterized protein</fullName>
    </submittedName>
</protein>
<dbReference type="AlphaFoldDB" id="A0A0V1HTN3"/>
<reference evidence="1 2" key="1">
    <citation type="submission" date="2015-01" db="EMBL/GenBank/DDBJ databases">
        <title>Evolution of Trichinella species and genotypes.</title>
        <authorList>
            <person name="Korhonen P.K."/>
            <person name="Edoardo P."/>
            <person name="Giuseppe L.R."/>
            <person name="Gasser R.B."/>
        </authorList>
    </citation>
    <scope>NUCLEOTIDE SEQUENCE [LARGE SCALE GENOMIC DNA]</scope>
    <source>
        <strain evidence="1">ISS1029</strain>
    </source>
</reference>
<name>A0A0V1HTN3_9BILA</name>
<gene>
    <name evidence="1" type="ORF">T11_10051</name>
</gene>
<proteinExistence type="predicted"/>
<organism evidence="1 2">
    <name type="scientific">Trichinella zimbabwensis</name>
    <dbReference type="NCBI Taxonomy" id="268475"/>
    <lineage>
        <taxon>Eukaryota</taxon>
        <taxon>Metazoa</taxon>
        <taxon>Ecdysozoa</taxon>
        <taxon>Nematoda</taxon>
        <taxon>Enoplea</taxon>
        <taxon>Dorylaimia</taxon>
        <taxon>Trichinellida</taxon>
        <taxon>Trichinellidae</taxon>
        <taxon>Trichinella</taxon>
    </lineage>
</organism>
<comment type="caution">
    <text evidence="1">The sequence shown here is derived from an EMBL/GenBank/DDBJ whole genome shotgun (WGS) entry which is preliminary data.</text>
</comment>
<evidence type="ECO:0000313" key="2">
    <source>
        <dbReference type="Proteomes" id="UP000055024"/>
    </source>
</evidence>